<feature type="region of interest" description="Disordered" evidence="1">
    <location>
        <begin position="1"/>
        <end position="27"/>
    </location>
</feature>
<dbReference type="AlphaFoldDB" id="A0A164YIK2"/>
<evidence type="ECO:0000313" key="3">
    <source>
        <dbReference type="Proteomes" id="UP000076858"/>
    </source>
</evidence>
<comment type="caution">
    <text evidence="2">The sequence shown here is derived from an EMBL/GenBank/DDBJ whole genome shotgun (WGS) entry which is preliminary data.</text>
</comment>
<organism evidence="2 3">
    <name type="scientific">Daphnia magna</name>
    <dbReference type="NCBI Taxonomy" id="35525"/>
    <lineage>
        <taxon>Eukaryota</taxon>
        <taxon>Metazoa</taxon>
        <taxon>Ecdysozoa</taxon>
        <taxon>Arthropoda</taxon>
        <taxon>Crustacea</taxon>
        <taxon>Branchiopoda</taxon>
        <taxon>Diplostraca</taxon>
        <taxon>Cladocera</taxon>
        <taxon>Anomopoda</taxon>
        <taxon>Daphniidae</taxon>
        <taxon>Daphnia</taxon>
    </lineage>
</organism>
<name>A0A164YIK2_9CRUS</name>
<sequence length="45" mass="5286">MSSKKQNVGPHPGKRKNTKLNERKGEERVYKKNVYIRHHGLPPTF</sequence>
<reference evidence="2 3" key="1">
    <citation type="submission" date="2016-03" db="EMBL/GenBank/DDBJ databases">
        <title>EvidentialGene: Evidence-directed Construction of Genes on Genomes.</title>
        <authorList>
            <person name="Gilbert D.G."/>
            <person name="Choi J.-H."/>
            <person name="Mockaitis K."/>
            <person name="Colbourne J."/>
            <person name="Pfrender M."/>
        </authorList>
    </citation>
    <scope>NUCLEOTIDE SEQUENCE [LARGE SCALE GENOMIC DNA]</scope>
    <source>
        <strain evidence="2 3">Xinb3</strain>
        <tissue evidence="2">Complete organism</tissue>
    </source>
</reference>
<accession>A0A164YIK2</accession>
<dbReference type="Proteomes" id="UP000076858">
    <property type="component" value="Unassembled WGS sequence"/>
</dbReference>
<keyword evidence="3" id="KW-1185">Reference proteome</keyword>
<protein>
    <submittedName>
        <fullName evidence="2">Uncharacterized protein</fullName>
    </submittedName>
</protein>
<proteinExistence type="predicted"/>
<evidence type="ECO:0000256" key="1">
    <source>
        <dbReference type="SAM" id="MobiDB-lite"/>
    </source>
</evidence>
<dbReference type="EMBL" id="LRGB01000912">
    <property type="protein sequence ID" value="KZS15289.1"/>
    <property type="molecule type" value="Genomic_DNA"/>
</dbReference>
<gene>
    <name evidence="2" type="ORF">APZ42_019182</name>
</gene>
<evidence type="ECO:0000313" key="2">
    <source>
        <dbReference type="EMBL" id="KZS15289.1"/>
    </source>
</evidence>